<evidence type="ECO:0000256" key="1">
    <source>
        <dbReference type="SAM" id="MobiDB-lite"/>
    </source>
</evidence>
<dbReference type="AlphaFoldDB" id="A0A381RC01"/>
<protein>
    <submittedName>
        <fullName evidence="2">Uncharacterized protein</fullName>
    </submittedName>
</protein>
<reference evidence="2" key="1">
    <citation type="submission" date="2018-05" db="EMBL/GenBank/DDBJ databases">
        <authorList>
            <person name="Lanie J.A."/>
            <person name="Ng W.-L."/>
            <person name="Kazmierczak K.M."/>
            <person name="Andrzejewski T.M."/>
            <person name="Davidsen T.M."/>
            <person name="Wayne K.J."/>
            <person name="Tettelin H."/>
            <person name="Glass J.I."/>
            <person name="Rusch D."/>
            <person name="Podicherti R."/>
            <person name="Tsui H.-C.T."/>
            <person name="Winkler M.E."/>
        </authorList>
    </citation>
    <scope>NUCLEOTIDE SEQUENCE</scope>
</reference>
<dbReference type="Pfam" id="PF11697">
    <property type="entry name" value="DUF3293"/>
    <property type="match status" value="1"/>
</dbReference>
<feature type="compositionally biased region" description="Basic and acidic residues" evidence="1">
    <location>
        <begin position="32"/>
        <end position="45"/>
    </location>
</feature>
<evidence type="ECO:0000313" key="2">
    <source>
        <dbReference type="EMBL" id="SUZ88754.1"/>
    </source>
</evidence>
<dbReference type="EMBL" id="UINC01001785">
    <property type="protein sequence ID" value="SUZ88754.1"/>
    <property type="molecule type" value="Genomic_DNA"/>
</dbReference>
<proteinExistence type="predicted"/>
<dbReference type="InterPro" id="IPR021710">
    <property type="entry name" value="DUF3293"/>
</dbReference>
<organism evidence="2">
    <name type="scientific">marine metagenome</name>
    <dbReference type="NCBI Taxonomy" id="408172"/>
    <lineage>
        <taxon>unclassified sequences</taxon>
        <taxon>metagenomes</taxon>
        <taxon>ecological metagenomes</taxon>
    </lineage>
</organism>
<gene>
    <name evidence="2" type="ORF">METZ01_LOCUS41608</name>
</gene>
<accession>A0A381RC01</accession>
<sequence length="202" mass="23458">MKTFKNHLVESSLSRVMHHVNKTPKFGLISPHRQEHSPEENEKRFSDLKNHVRKLGHGYIEMRGGYKEEGGFVKEKSLLIPNIERKHMMGLGKKYDQHSVIHKEKDDFSLLGTNTSPGNSHGKVHANFNHGGKSISVDNRGNQFQDLFSKLHKGSHRDKKFLLKMKEETFVMQEKIETSMYYDKLHGDQWYTIFEGKPNEAI</sequence>
<name>A0A381RC01_9ZZZZ</name>
<feature type="region of interest" description="Disordered" evidence="1">
    <location>
        <begin position="26"/>
        <end position="45"/>
    </location>
</feature>